<proteinExistence type="predicted"/>
<dbReference type="PROSITE" id="PS50005">
    <property type="entry name" value="TPR"/>
    <property type="match status" value="1"/>
</dbReference>
<dbReference type="InterPro" id="IPR024983">
    <property type="entry name" value="CHAT_dom"/>
</dbReference>
<dbReference type="AlphaFoldDB" id="A0A0P8A151"/>
<dbReference type="Pfam" id="PF12770">
    <property type="entry name" value="CHAT"/>
    <property type="match status" value="1"/>
</dbReference>
<keyword evidence="1" id="KW-0802">TPR repeat</keyword>
<dbReference type="InterPro" id="IPR011990">
    <property type="entry name" value="TPR-like_helical_dom_sf"/>
</dbReference>
<feature type="repeat" description="TPR" evidence="1">
    <location>
        <begin position="421"/>
        <end position="454"/>
    </location>
</feature>
<dbReference type="InterPro" id="IPR019734">
    <property type="entry name" value="TPR_rpt"/>
</dbReference>
<name>A0A0P8A151_9CYAN</name>
<reference evidence="4 5" key="1">
    <citation type="submission" date="2015-09" db="EMBL/GenBank/DDBJ databases">
        <title>Identification and resolution of microdiversity through metagenomic sequencing of parallel consortia.</title>
        <authorList>
            <person name="Nelson W.C."/>
            <person name="Romine M.F."/>
            <person name="Lindemann S.R."/>
        </authorList>
    </citation>
    <scope>NUCLEOTIDE SEQUENCE [LARGE SCALE GENOMIC DNA]</scope>
    <source>
        <strain evidence="4">Ana</strain>
    </source>
</reference>
<dbReference type="Proteomes" id="UP000050465">
    <property type="component" value="Unassembled WGS sequence"/>
</dbReference>
<evidence type="ECO:0000256" key="1">
    <source>
        <dbReference type="PROSITE-ProRule" id="PRU00339"/>
    </source>
</evidence>
<dbReference type="SMART" id="SM00028">
    <property type="entry name" value="TPR"/>
    <property type="match status" value="5"/>
</dbReference>
<dbReference type="EMBL" id="LJZR01000005">
    <property type="protein sequence ID" value="KPQ36652.1"/>
    <property type="molecule type" value="Genomic_DNA"/>
</dbReference>
<feature type="signal peptide" evidence="2">
    <location>
        <begin position="1"/>
        <end position="24"/>
    </location>
</feature>
<dbReference type="PATRIC" id="fig|1666911.3.peg.3338"/>
<dbReference type="SUPFAM" id="SSF48452">
    <property type="entry name" value="TPR-like"/>
    <property type="match status" value="1"/>
</dbReference>
<dbReference type="Gene3D" id="1.25.40.10">
    <property type="entry name" value="Tetratricopeptide repeat domain"/>
    <property type="match status" value="2"/>
</dbReference>
<feature type="chain" id="PRO_5006147580" description="CHAT domain-containing protein" evidence="2">
    <location>
        <begin position="25"/>
        <end position="913"/>
    </location>
</feature>
<accession>A0A0P8A151</accession>
<organism evidence="4 5">
    <name type="scientific">Phormidesmis priestleyi Ana</name>
    <dbReference type="NCBI Taxonomy" id="1666911"/>
    <lineage>
        <taxon>Bacteria</taxon>
        <taxon>Bacillati</taxon>
        <taxon>Cyanobacteriota</taxon>
        <taxon>Cyanophyceae</taxon>
        <taxon>Leptolyngbyales</taxon>
        <taxon>Leptolyngbyaceae</taxon>
        <taxon>Phormidesmis</taxon>
    </lineage>
</organism>
<protein>
    <recommendedName>
        <fullName evidence="3">CHAT domain-containing protein</fullName>
    </recommendedName>
</protein>
<dbReference type="STRING" id="1666911.HLUCCA11_05650"/>
<dbReference type="PANTHER" id="PTHR10098">
    <property type="entry name" value="RAPSYN-RELATED"/>
    <property type="match status" value="1"/>
</dbReference>
<sequence length="913" mass="100176">MLLLVVSGFILTLMVGHLSAAAKASVEQSAESGITTQAIEQLAEPSAQQAIARGIVAYQSGQFANAIAHWQSAIAAIHRSAAADTALTEAYLLSNLSTAYQQLAQIQNAQNAIEQSLAIIQNWPQKDQTYWEVSARVLNTQGKNQWQQGKTQQALMTWQQAEQHYRNAHERSGQIIAQINQSQALQELGFSARAVTQLVQLSDQLSELDPAIQLATTKELIRAFRRVGDLRSALSVLSRPTLLARLSSPTADPKQVQQIQLERGHTNRAKSHSEIAIGQRKSASAYAEQALAAYTAAAQPVSGSSADATLIQIQAQLNQLSYLVETGRVEAAQAFLPMVASLDNLTVGRTSVEANISYAHSLMCLQAPASAACTQQEWREYTHKEPLLNEPINEQLWEPIVSHLTVAIQQAEMLQDPLLASYAYGELGHTYELTGQLSEAIRLSEQALALLEGKTVPDVAYRWEWQLGRIYTSQGRSDQAITAYQRALTSLAEVRQNLLLVDPQVQFSFRDNVEPIYREFVSLLLAESIRSGNSQPPDQAALKLAVQTVDALQLTELENFLGCNLSQLVSLDEPGIDPGAVKIYPIILPDQLAIIFDIPNQPLTFRSVPVTEAEVEITLRDLRESLTSPGKTPDVLTSASRVYEWLMRPLEPLLLQNPQIETLVFVPDGSLRNIPMGVLYDGAQYLIEKDYAIATAPQLNLFAPRTSPQQLRVLRGGIGLPQIINGQSFPPIELIQAELDQIPDSLTVAPPLLDEDFTQANIERQLSTKRYSAIHWKTHGVFSSTPAETFLVAYRGGITANELSQWVQSASERQAEPLELLVLSACETAQGDRRAVLGLAGIAVRAGTRSTLSTLWRADDGANTELMAVFYRGIKDGLSKAKALQVAQQALLSKAGYPAPYYWASYVLVGNWL</sequence>
<gene>
    <name evidence="4" type="ORF">HLUCCA11_05650</name>
</gene>
<evidence type="ECO:0000259" key="3">
    <source>
        <dbReference type="Pfam" id="PF12770"/>
    </source>
</evidence>
<comment type="caution">
    <text evidence="4">The sequence shown here is derived from an EMBL/GenBank/DDBJ whole genome shotgun (WGS) entry which is preliminary data.</text>
</comment>
<evidence type="ECO:0000313" key="4">
    <source>
        <dbReference type="EMBL" id="KPQ36652.1"/>
    </source>
</evidence>
<dbReference type="Pfam" id="PF13424">
    <property type="entry name" value="TPR_12"/>
    <property type="match status" value="1"/>
</dbReference>
<feature type="domain" description="CHAT" evidence="3">
    <location>
        <begin position="638"/>
        <end position="911"/>
    </location>
</feature>
<evidence type="ECO:0000313" key="5">
    <source>
        <dbReference type="Proteomes" id="UP000050465"/>
    </source>
</evidence>
<keyword evidence="2" id="KW-0732">Signal</keyword>
<evidence type="ECO:0000256" key="2">
    <source>
        <dbReference type="SAM" id="SignalP"/>
    </source>
</evidence>